<evidence type="ECO:0000313" key="2">
    <source>
        <dbReference type="EMBL" id="EKE82860.1"/>
    </source>
</evidence>
<dbReference type="OrthoDB" id="6237292at2"/>
<dbReference type="PROSITE" id="PS51257">
    <property type="entry name" value="PROKAR_LIPOPROTEIN"/>
    <property type="match status" value="1"/>
</dbReference>
<dbReference type="RefSeq" id="WP_008489223.1">
    <property type="nucleotide sequence ID" value="NZ_AMRG01000011.1"/>
</dbReference>
<accession>K2KYQ8</accession>
<keyword evidence="1" id="KW-0732">Signal</keyword>
<keyword evidence="3" id="KW-1185">Reference proteome</keyword>
<dbReference type="Proteomes" id="UP000014115">
    <property type="component" value="Unassembled WGS sequence"/>
</dbReference>
<evidence type="ECO:0000313" key="3">
    <source>
        <dbReference type="Proteomes" id="UP000014115"/>
    </source>
</evidence>
<gene>
    <name evidence="2" type="ORF">A10D4_09654</name>
</gene>
<proteinExistence type="predicted"/>
<reference evidence="2 3" key="1">
    <citation type="journal article" date="2012" name="J. Bacteriol.">
        <title>Genome Sequence of Idiomarina xiamenensis Type Strain 10-D-4.</title>
        <authorList>
            <person name="Lai Q."/>
            <person name="Wang L."/>
            <person name="Wang W."/>
            <person name="Shao Z."/>
        </authorList>
    </citation>
    <scope>NUCLEOTIDE SEQUENCE [LARGE SCALE GENOMIC DNA]</scope>
    <source>
        <strain evidence="2 3">10-D-4</strain>
    </source>
</reference>
<name>K2KYQ8_9GAMM</name>
<dbReference type="AlphaFoldDB" id="K2KYQ8"/>
<evidence type="ECO:0000256" key="1">
    <source>
        <dbReference type="SAM" id="SignalP"/>
    </source>
</evidence>
<dbReference type="EMBL" id="AMRG01000011">
    <property type="protein sequence ID" value="EKE82860.1"/>
    <property type="molecule type" value="Genomic_DNA"/>
</dbReference>
<sequence>MKKLLSTAAMCLVLSACQSAAPPPLTVVPQANQGVQITQPLQLSINDNRSHNYLLRIEHGTDSAQFSPSNPLISEAVKGYLTKTLTLKDNASSSLHIDIDEAIVRVSQKTMSYQANHEIAIRTTLQYGNKTLRKTFSGKSQSEGAFKADPAVLEREFSDLLARILNDMLNDPQIRQALN</sequence>
<dbReference type="eggNOG" id="COG3056">
    <property type="taxonomic scope" value="Bacteria"/>
</dbReference>
<protein>
    <recommendedName>
        <fullName evidence="4">Lipoprotein</fullName>
    </recommendedName>
</protein>
<evidence type="ECO:0008006" key="4">
    <source>
        <dbReference type="Google" id="ProtNLM"/>
    </source>
</evidence>
<dbReference type="InterPro" id="IPR005619">
    <property type="entry name" value="Uncharacterised_YajG"/>
</dbReference>
<dbReference type="Pfam" id="PF03923">
    <property type="entry name" value="Lipoprotein_16"/>
    <property type="match status" value="1"/>
</dbReference>
<organism evidence="2 3">
    <name type="scientific">Idiomarina xiamenensis 10-D-4</name>
    <dbReference type="NCBI Taxonomy" id="740709"/>
    <lineage>
        <taxon>Bacteria</taxon>
        <taxon>Pseudomonadati</taxon>
        <taxon>Pseudomonadota</taxon>
        <taxon>Gammaproteobacteria</taxon>
        <taxon>Alteromonadales</taxon>
        <taxon>Idiomarinaceae</taxon>
        <taxon>Idiomarina</taxon>
    </lineage>
</organism>
<dbReference type="STRING" id="740709.A10D4_09654"/>
<dbReference type="PATRIC" id="fig|740709.3.peg.1956"/>
<feature type="signal peptide" evidence="1">
    <location>
        <begin position="1"/>
        <end position="20"/>
    </location>
</feature>
<feature type="chain" id="PRO_5003860217" description="Lipoprotein" evidence="1">
    <location>
        <begin position="21"/>
        <end position="179"/>
    </location>
</feature>
<comment type="caution">
    <text evidence="2">The sequence shown here is derived from an EMBL/GenBank/DDBJ whole genome shotgun (WGS) entry which is preliminary data.</text>
</comment>